<dbReference type="PATRIC" id="fig|1453496.5.peg.1201"/>
<dbReference type="KEGG" id="hav:AT03_06000"/>
<evidence type="ECO:0000313" key="6">
    <source>
        <dbReference type="EMBL" id="AIU71986.1"/>
    </source>
</evidence>
<dbReference type="PANTHER" id="PTHR48075:SF5">
    <property type="entry name" value="3-HYDROXYBUTYRYL-COA DEHYDROGENASE"/>
    <property type="match status" value="1"/>
</dbReference>
<evidence type="ECO:0000313" key="7">
    <source>
        <dbReference type="Proteomes" id="UP000029986"/>
    </source>
</evidence>
<dbReference type="eggNOG" id="COG1250">
    <property type="taxonomic scope" value="Bacteria"/>
</dbReference>
<sequence>MSSPLLQGSVGVIGAGTMGIGIAQVAASAGHHVMLFDVNAEASARALCALHQRLQQRVDAGKADADITQQLLARIQIVTALTELASCALVIEAIAERLEIKQSLFRDLEAICSPQTLFASNTSSLSITAIASALKHPQRMAGLHFFNPAPVMKLVEIVRGLETDADTLNALRELAVAWKKQPVVCRSTPGFIVNRVARPFYAETLRALEEQIATPATLDAVLRDAGGFAMGPLQLTDLIGHDVNYAVTVSVFHAFGSDPRFQPSLVQKELVEAGHLGRKSDRGFYRYPSDVQPVIAEFAPIETGAMPQRISAHGRWSALPEFAALLQQNGIAIEELKESTESSPFLRLDEVTFMLTNGKLSSQIAVETRTPVVQFDLSVNHQQASAIAISAASGNSTAQTALVIRFLQSLGKNVIVLPDYPALLTLRTVAMLCNEALDVVNKGIASVEDIDLAMRLGVNYPAGPLAWGNQLGWQHILTTLENLNHFYADTRYRPAPLLRQLAAGYVSLATQEHH</sequence>
<accession>A0A097QZR8</accession>
<feature type="domain" description="3-hydroxyacyl-CoA dehydrogenase NAD binding" evidence="4">
    <location>
        <begin position="10"/>
        <end position="186"/>
    </location>
</feature>
<evidence type="ECO:0000256" key="1">
    <source>
        <dbReference type="ARBA" id="ARBA00023002"/>
    </source>
</evidence>
<dbReference type="EMBL" id="CP009706">
    <property type="protein sequence ID" value="AIU71986.1"/>
    <property type="molecule type" value="Genomic_DNA"/>
</dbReference>
<dbReference type="Pfam" id="PF00725">
    <property type="entry name" value="3HCDH"/>
    <property type="match status" value="2"/>
</dbReference>
<dbReference type="Proteomes" id="UP000029986">
    <property type="component" value="Chromosome"/>
</dbReference>
<reference evidence="6 7" key="1">
    <citation type="journal article" date="2014" name="Gut Pathog.">
        <title>Gene clusters of Hafnia alvei strain FB1 important in survival and pathogenesis: a draft genome perspective.</title>
        <authorList>
            <person name="Tan J.Y."/>
            <person name="Yin W.F."/>
            <person name="Chan K.G."/>
        </authorList>
    </citation>
    <scope>NUCLEOTIDE SEQUENCE [LARGE SCALE GENOMIC DNA]</scope>
    <source>
        <strain evidence="6 7">FB1</strain>
    </source>
</reference>
<dbReference type="SUPFAM" id="SSF51735">
    <property type="entry name" value="NAD(P)-binding Rossmann-fold domains"/>
    <property type="match status" value="1"/>
</dbReference>
<dbReference type="Gene3D" id="1.10.1040.50">
    <property type="match status" value="1"/>
</dbReference>
<keyword evidence="1" id="KW-0560">Oxidoreductase</keyword>
<protein>
    <submittedName>
        <fullName evidence="6">3-hydroxyacyl-CoA dehydrogenase</fullName>
    </submittedName>
</protein>
<proteinExistence type="predicted"/>
<evidence type="ECO:0000259" key="3">
    <source>
        <dbReference type="Pfam" id="PF00725"/>
    </source>
</evidence>
<evidence type="ECO:0000256" key="2">
    <source>
        <dbReference type="ARBA" id="ARBA00023027"/>
    </source>
</evidence>
<dbReference type="SUPFAM" id="SSF48179">
    <property type="entry name" value="6-phosphogluconate dehydrogenase C-terminal domain-like"/>
    <property type="match status" value="2"/>
</dbReference>
<dbReference type="Gene3D" id="3.40.50.720">
    <property type="entry name" value="NAD(P)-binding Rossmann-like Domain"/>
    <property type="match status" value="1"/>
</dbReference>
<dbReference type="Gene3D" id="3.30.750.190">
    <property type="match status" value="1"/>
</dbReference>
<dbReference type="InterPro" id="IPR036291">
    <property type="entry name" value="NAD(P)-bd_dom_sf"/>
</dbReference>
<dbReference type="Pfam" id="PF18321">
    <property type="entry name" value="3HCDH_RFF"/>
    <property type="match status" value="1"/>
</dbReference>
<organism evidence="6 7">
    <name type="scientific">Hafnia alvei FB1</name>
    <dbReference type="NCBI Taxonomy" id="1453496"/>
    <lineage>
        <taxon>Bacteria</taxon>
        <taxon>Pseudomonadati</taxon>
        <taxon>Pseudomonadota</taxon>
        <taxon>Gammaproteobacteria</taxon>
        <taxon>Enterobacterales</taxon>
        <taxon>Hafniaceae</taxon>
        <taxon>Hafnia</taxon>
    </lineage>
</organism>
<keyword evidence="7" id="KW-1185">Reference proteome</keyword>
<dbReference type="NCBIfam" id="NF006124">
    <property type="entry name" value="PRK08268.1"/>
    <property type="match status" value="1"/>
</dbReference>
<dbReference type="InterPro" id="IPR006108">
    <property type="entry name" value="3HC_DH_C"/>
</dbReference>
<dbReference type="GO" id="GO:0070403">
    <property type="term" value="F:NAD+ binding"/>
    <property type="evidence" value="ECO:0007669"/>
    <property type="project" value="InterPro"/>
</dbReference>
<feature type="domain" description="3-hydroxybutyryl-CoA dehydrogenase reduced Rossmann-fold" evidence="5">
    <location>
        <begin position="354"/>
        <end position="421"/>
    </location>
</feature>
<dbReference type="HOGENOM" id="CLU_009834_2_2_6"/>
<dbReference type="AlphaFoldDB" id="A0A097QZR8"/>
<dbReference type="PANTHER" id="PTHR48075">
    <property type="entry name" value="3-HYDROXYACYL-COA DEHYDROGENASE FAMILY PROTEIN"/>
    <property type="match status" value="1"/>
</dbReference>
<dbReference type="Pfam" id="PF02737">
    <property type="entry name" value="3HCDH_N"/>
    <property type="match status" value="1"/>
</dbReference>
<dbReference type="GO" id="GO:0006631">
    <property type="term" value="P:fatty acid metabolic process"/>
    <property type="evidence" value="ECO:0007669"/>
    <property type="project" value="InterPro"/>
</dbReference>
<feature type="domain" description="3-hydroxyacyl-CoA dehydrogenase C-terminal" evidence="3">
    <location>
        <begin position="427"/>
        <end position="502"/>
    </location>
</feature>
<dbReference type="GO" id="GO:0016616">
    <property type="term" value="F:oxidoreductase activity, acting on the CH-OH group of donors, NAD or NADP as acceptor"/>
    <property type="evidence" value="ECO:0007669"/>
    <property type="project" value="InterPro"/>
</dbReference>
<evidence type="ECO:0000259" key="5">
    <source>
        <dbReference type="Pfam" id="PF18321"/>
    </source>
</evidence>
<dbReference type="InterPro" id="IPR008927">
    <property type="entry name" value="6-PGluconate_DH-like_C_sf"/>
</dbReference>
<keyword evidence="2" id="KW-0520">NAD</keyword>
<gene>
    <name evidence="6" type="ORF">AT03_06000</name>
</gene>
<evidence type="ECO:0000259" key="4">
    <source>
        <dbReference type="Pfam" id="PF02737"/>
    </source>
</evidence>
<feature type="domain" description="3-hydroxyacyl-CoA dehydrogenase C-terminal" evidence="3">
    <location>
        <begin position="190"/>
        <end position="287"/>
    </location>
</feature>
<dbReference type="RefSeq" id="WP_025800548.1">
    <property type="nucleotide sequence ID" value="NZ_CP009706.1"/>
</dbReference>
<name>A0A097QZR8_HAFAL</name>
<dbReference type="InterPro" id="IPR006176">
    <property type="entry name" value="3-OHacyl-CoA_DH_NAD-bd"/>
</dbReference>
<dbReference type="FunFam" id="3.40.50.720:FF:000009">
    <property type="entry name" value="Fatty oxidation complex, alpha subunit"/>
    <property type="match status" value="1"/>
</dbReference>
<dbReference type="InterPro" id="IPR041040">
    <property type="entry name" value="3HCDH_RFF"/>
</dbReference>
<dbReference type="OrthoDB" id="5389341at2"/>